<gene>
    <name evidence="2" type="primary">MARVELD2</name>
</gene>
<accession>L8EAP3</accession>
<evidence type="ECO:0000313" key="2">
    <source>
        <dbReference type="EMBL" id="CCQ43841.1"/>
    </source>
</evidence>
<feature type="compositionally biased region" description="Polar residues" evidence="1">
    <location>
        <begin position="9"/>
        <end position="19"/>
    </location>
</feature>
<dbReference type="ChiTaRS" id="MARVELD2">
    <property type="organism name" value="human"/>
</dbReference>
<name>L8EAP3_HUMAN</name>
<proteinExistence type="predicted"/>
<sequence length="51" mass="5750">MEWSVHHQPLQQDQTTVRPSTPAKIPTEGQKEPLVPGKRLTQCFPGIPMDL</sequence>
<dbReference type="EMBL" id="HF584344">
    <property type="protein sequence ID" value="CCQ43841.1"/>
    <property type="molecule type" value="Genomic_DNA"/>
</dbReference>
<reference evidence="2" key="1">
    <citation type="journal article" date="2013" name="PLoS ONE">
        <title>Direct detection of alternative open reading frames translation products in human significantly expands the proteome.</title>
        <authorList>
            <person name="Vanderperre B."/>
            <person name="Lucier J.-F."/>
            <person name="Motard J."/>
            <person name="Tremblay G."/>
            <person name="Vanderperre S."/>
            <person name="Wisztorski M."/>
            <person name="Salzet M."/>
            <person name="Boisvert F.-M."/>
            <person name="Roucou X."/>
        </authorList>
    </citation>
    <scope>NUCLEOTIDE SEQUENCE</scope>
</reference>
<dbReference type="AlphaFoldDB" id="L8EAP3"/>
<dbReference type="OrthoDB" id="6284217at2759"/>
<organism evidence="2">
    <name type="scientific">Homo sapiens</name>
    <name type="common">Human</name>
    <dbReference type="NCBI Taxonomy" id="9606"/>
    <lineage>
        <taxon>Eukaryota</taxon>
        <taxon>Metazoa</taxon>
        <taxon>Chordata</taxon>
        <taxon>Craniata</taxon>
        <taxon>Vertebrata</taxon>
        <taxon>Euteleostomi</taxon>
        <taxon>Mammalia</taxon>
        <taxon>Eutheria</taxon>
        <taxon>Euarchontoglires</taxon>
        <taxon>Primates</taxon>
        <taxon>Haplorrhini</taxon>
        <taxon>Catarrhini</taxon>
        <taxon>Hominidae</taxon>
        <taxon>Homo</taxon>
    </lineage>
</organism>
<feature type="region of interest" description="Disordered" evidence="1">
    <location>
        <begin position="1"/>
        <end position="51"/>
    </location>
</feature>
<protein>
    <submittedName>
        <fullName evidence="2">Alternative protein MARVELD2</fullName>
    </submittedName>
</protein>
<evidence type="ECO:0000256" key="1">
    <source>
        <dbReference type="SAM" id="MobiDB-lite"/>
    </source>
</evidence>